<dbReference type="Proteomes" id="UP001501509">
    <property type="component" value="Unassembled WGS sequence"/>
</dbReference>
<dbReference type="EMBL" id="BAAATD010000015">
    <property type="protein sequence ID" value="GAA2630885.1"/>
    <property type="molecule type" value="Genomic_DNA"/>
</dbReference>
<organism evidence="2 3">
    <name type="scientific">Actinomadura fulvescens</name>
    <dbReference type="NCBI Taxonomy" id="46160"/>
    <lineage>
        <taxon>Bacteria</taxon>
        <taxon>Bacillati</taxon>
        <taxon>Actinomycetota</taxon>
        <taxon>Actinomycetes</taxon>
        <taxon>Streptosporangiales</taxon>
        <taxon>Thermomonosporaceae</taxon>
        <taxon>Actinomadura</taxon>
    </lineage>
</organism>
<protein>
    <recommendedName>
        <fullName evidence="4">PASTA domain-containing protein</fullName>
    </recommendedName>
</protein>
<feature type="region of interest" description="Disordered" evidence="1">
    <location>
        <begin position="1"/>
        <end position="22"/>
    </location>
</feature>
<comment type="caution">
    <text evidence="2">The sequence shown here is derived from an EMBL/GenBank/DDBJ whole genome shotgun (WGS) entry which is preliminary data.</text>
</comment>
<evidence type="ECO:0000256" key="1">
    <source>
        <dbReference type="SAM" id="MobiDB-lite"/>
    </source>
</evidence>
<keyword evidence="3" id="KW-1185">Reference proteome</keyword>
<accession>A0ABN3QNK0</accession>
<gene>
    <name evidence="2" type="ORF">GCM10010411_81040</name>
</gene>
<name>A0ABN3QNK0_9ACTN</name>
<sequence>MTPASASEPESRQTPDICGRRPHHDAVLRIHVSQQSRPSISGTGGHSATQYAVYGQHADGTPLSLDDAEIPLIPDDYDTTRDLAAALQRAFPGTVIIIEYADTRDQPEPYEPGATISDEPLLIYQVTR</sequence>
<proteinExistence type="predicted"/>
<evidence type="ECO:0000313" key="2">
    <source>
        <dbReference type="EMBL" id="GAA2630885.1"/>
    </source>
</evidence>
<evidence type="ECO:0008006" key="4">
    <source>
        <dbReference type="Google" id="ProtNLM"/>
    </source>
</evidence>
<reference evidence="2 3" key="1">
    <citation type="journal article" date="2019" name="Int. J. Syst. Evol. Microbiol.">
        <title>The Global Catalogue of Microorganisms (GCM) 10K type strain sequencing project: providing services to taxonomists for standard genome sequencing and annotation.</title>
        <authorList>
            <consortium name="The Broad Institute Genomics Platform"/>
            <consortium name="The Broad Institute Genome Sequencing Center for Infectious Disease"/>
            <person name="Wu L."/>
            <person name="Ma J."/>
        </authorList>
    </citation>
    <scope>NUCLEOTIDE SEQUENCE [LARGE SCALE GENOMIC DNA]</scope>
    <source>
        <strain evidence="2 3">JCM 6833</strain>
    </source>
</reference>
<evidence type="ECO:0000313" key="3">
    <source>
        <dbReference type="Proteomes" id="UP001501509"/>
    </source>
</evidence>